<dbReference type="HOGENOM" id="CLU_034652_0_0_5"/>
<dbReference type="PANTHER" id="PTHR30600:SF10">
    <property type="entry name" value="BLL6722 PROTEIN"/>
    <property type="match status" value="1"/>
</dbReference>
<keyword evidence="3 7" id="KW-0479">Metal-binding</keyword>
<dbReference type="InterPro" id="IPR036909">
    <property type="entry name" value="Cyt_c-like_dom_sf"/>
</dbReference>
<accession>A0A067Z3A4</accession>
<comment type="subcellular location">
    <subcellularLocation>
        <location evidence="1">Cell envelope</location>
    </subcellularLocation>
</comment>
<proteinExistence type="predicted"/>
<evidence type="ECO:0000256" key="4">
    <source>
        <dbReference type="ARBA" id="ARBA00022729"/>
    </source>
</evidence>
<protein>
    <submittedName>
        <fullName evidence="9">Methylamine utilization protein MauG</fullName>
        <ecNumber evidence="9">1.-.-.-</ecNumber>
    </submittedName>
</protein>
<evidence type="ECO:0000256" key="2">
    <source>
        <dbReference type="ARBA" id="ARBA00022617"/>
    </source>
</evidence>
<evidence type="ECO:0000259" key="8">
    <source>
        <dbReference type="PROSITE" id="PS51007"/>
    </source>
</evidence>
<keyword evidence="2 7" id="KW-0349">Heme</keyword>
<organism evidence="9 10">
    <name type="scientific">Gluconobacter oxydans DSM 3504</name>
    <dbReference type="NCBI Taxonomy" id="1288313"/>
    <lineage>
        <taxon>Bacteria</taxon>
        <taxon>Pseudomonadati</taxon>
        <taxon>Pseudomonadota</taxon>
        <taxon>Alphaproteobacteria</taxon>
        <taxon>Acetobacterales</taxon>
        <taxon>Acetobacteraceae</taxon>
        <taxon>Gluconobacter</taxon>
    </lineage>
</organism>
<name>A0A067Z3A4_GLUOY</name>
<feature type="domain" description="Cytochrome c" evidence="8">
    <location>
        <begin position="296"/>
        <end position="473"/>
    </location>
</feature>
<feature type="domain" description="Cytochrome c" evidence="8">
    <location>
        <begin position="88"/>
        <end position="199"/>
    </location>
</feature>
<dbReference type="InterPro" id="IPR004852">
    <property type="entry name" value="Di-haem_cyt_c_peroxidsae"/>
</dbReference>
<dbReference type="InterPro" id="IPR009056">
    <property type="entry name" value="Cyt_c-like_dom"/>
</dbReference>
<dbReference type="EMBL" id="CP004373">
    <property type="protein sequence ID" value="AHK70978.1"/>
    <property type="molecule type" value="Genomic_DNA"/>
</dbReference>
<reference evidence="9 10" key="1">
    <citation type="journal article" date="2015" name="Appl. Microbiol. Biotechnol.">
        <title>The consequence of an additional NADH dehydrogenase paralog on the growth of Gluconobacter oxydans DSM3504.</title>
        <authorList>
            <person name="Kostner D."/>
            <person name="Luchterhand B."/>
            <person name="Junker A."/>
            <person name="Volland S."/>
            <person name="Daniel R."/>
            <person name="Buchs J."/>
            <person name="Liebl W."/>
            <person name="Ehrenreich A."/>
        </authorList>
    </citation>
    <scope>NUCLEOTIDE SEQUENCE [LARGE SCALE GENOMIC DNA]</scope>
    <source>
        <strain evidence="9">DSM 3504</strain>
    </source>
</reference>
<dbReference type="PROSITE" id="PS51007">
    <property type="entry name" value="CYTC"/>
    <property type="match status" value="2"/>
</dbReference>
<sequence>MVRPLVMTGSGNGARAVWRTDAFPVRGVMRTIRCVSAVLGMTVLGAGCEAQSSPVSPPVSQDVCDPASDGRNPCPQNFHRPRQAPLSQMAQIGRMLFYDRALSGSGKLSCASCHDPENHYGPTGNASVFEGGADLHRQGRRAIPSLTYLERMPPFSIGPDLGNDDVAPRVIAVPNMGNRRGSKSAADTASSAAHIVPQGGLFWDGRADTFQQQAGGPLFDPDEMASTPERVTARLNTAPYRAALFALAGARGEKDAAFLREEALFAIGRYELEDRHFHEYSSRFDAWLEGKARFTPLEREGYLLFNDPQKGNCAACHLDHITRDGLPPLFTDHQYEALGAPRNMAISRNALASYDDLGVCDGQLDGRKAFAAYCGMFVTPTLRNVATRHVFFHNGVFHTLEAVLDFYAVRDLQPEKFYPRSPDGKINAYNDIPEQYRSNIDMIDAPFDRKAGESPALTESERRAIIAFLGTLTDTDAPAVAPAADTVTGQTGKRQDG</sequence>
<dbReference type="PANTHER" id="PTHR30600">
    <property type="entry name" value="CYTOCHROME C PEROXIDASE-RELATED"/>
    <property type="match status" value="1"/>
</dbReference>
<dbReference type="InterPro" id="IPR051395">
    <property type="entry name" value="Cytochrome_c_Peroxidase/MauG"/>
</dbReference>
<dbReference type="AlphaFoldDB" id="A0A067Z3A4"/>
<evidence type="ECO:0000256" key="7">
    <source>
        <dbReference type="PROSITE-ProRule" id="PRU00433"/>
    </source>
</evidence>
<gene>
    <name evidence="9" type="primary">mauG</name>
    <name evidence="9" type="ORF">GLS_c10700</name>
</gene>
<keyword evidence="5 9" id="KW-0560">Oxidoreductase</keyword>
<evidence type="ECO:0000256" key="3">
    <source>
        <dbReference type="ARBA" id="ARBA00022723"/>
    </source>
</evidence>
<evidence type="ECO:0000256" key="5">
    <source>
        <dbReference type="ARBA" id="ARBA00023002"/>
    </source>
</evidence>
<evidence type="ECO:0000313" key="10">
    <source>
        <dbReference type="Proteomes" id="UP000031656"/>
    </source>
</evidence>
<evidence type="ECO:0000256" key="6">
    <source>
        <dbReference type="ARBA" id="ARBA00023004"/>
    </source>
</evidence>
<dbReference type="GO" id="GO:0030313">
    <property type="term" value="C:cell envelope"/>
    <property type="evidence" value="ECO:0007669"/>
    <property type="project" value="UniProtKB-SubCell"/>
</dbReference>
<dbReference type="KEGG" id="goy:GLS_c10700"/>
<dbReference type="SUPFAM" id="SSF46626">
    <property type="entry name" value="Cytochrome c"/>
    <property type="match status" value="2"/>
</dbReference>
<dbReference type="Proteomes" id="UP000031656">
    <property type="component" value="Chromosome"/>
</dbReference>
<dbReference type="Gene3D" id="1.10.760.10">
    <property type="entry name" value="Cytochrome c-like domain"/>
    <property type="match status" value="2"/>
</dbReference>
<dbReference type="GO" id="GO:0020037">
    <property type="term" value="F:heme binding"/>
    <property type="evidence" value="ECO:0007669"/>
    <property type="project" value="InterPro"/>
</dbReference>
<dbReference type="GO" id="GO:0046872">
    <property type="term" value="F:metal ion binding"/>
    <property type="evidence" value="ECO:0007669"/>
    <property type="project" value="UniProtKB-KW"/>
</dbReference>
<keyword evidence="4" id="KW-0732">Signal</keyword>
<dbReference type="EC" id="1.-.-.-" evidence="9"/>
<dbReference type="Pfam" id="PF03150">
    <property type="entry name" value="CCP_MauG"/>
    <property type="match status" value="1"/>
</dbReference>
<dbReference type="GO" id="GO:0009055">
    <property type="term" value="F:electron transfer activity"/>
    <property type="evidence" value="ECO:0007669"/>
    <property type="project" value="InterPro"/>
</dbReference>
<evidence type="ECO:0000256" key="1">
    <source>
        <dbReference type="ARBA" id="ARBA00004196"/>
    </source>
</evidence>
<evidence type="ECO:0000313" key="9">
    <source>
        <dbReference type="EMBL" id="AHK70978.1"/>
    </source>
</evidence>
<keyword evidence="6 7" id="KW-0408">Iron</keyword>
<dbReference type="GO" id="GO:0004130">
    <property type="term" value="F:cytochrome-c peroxidase activity"/>
    <property type="evidence" value="ECO:0007669"/>
    <property type="project" value="TreeGrafter"/>
</dbReference>